<dbReference type="GO" id="GO:0016020">
    <property type="term" value="C:membrane"/>
    <property type="evidence" value="ECO:0007669"/>
    <property type="project" value="InterPro"/>
</dbReference>
<gene>
    <name evidence="11" type="ORF">Ssi02_38480</name>
</gene>
<organism evidence="11 12">
    <name type="scientific">Sinosporangium siamense</name>
    <dbReference type="NCBI Taxonomy" id="1367973"/>
    <lineage>
        <taxon>Bacteria</taxon>
        <taxon>Bacillati</taxon>
        <taxon>Actinomycetota</taxon>
        <taxon>Actinomycetes</taxon>
        <taxon>Streptosporangiales</taxon>
        <taxon>Streptosporangiaceae</taxon>
        <taxon>Sinosporangium</taxon>
    </lineage>
</organism>
<sequence>MRLQGFRPAWDTGRARAVDVFLAVVAWLVDVLAVFTLVGPSSVSLFSGAGPVPAIAAVLLSTLGSLALLKRRTHPTQVMWIIAILDMLRAFSGRPDVQLYGFGPSVATYSLGRYARSTPSWITCAAISALYLSFYALATYIKTGRLLFDATYVIGPVLFALIGQLVRVRVELRRRSAKEAADNAVRAERRRIARELHDVVAHHISVISVMVGAGRSIMTTRPDDAQEALATAERTAREALNEMRQLLNVLRADGSDQSDAEGDTPTSAGTAGLPALIEQVRQAGLPAELTLEGESVPLPTAVDHAVYRIVQEALTNTRKHSGGARASVRLAYGDGTVEVEVLDDGIGVSEGGGGYGLSGMAERVALCGGELQTGPRPDGGFRVRARIPLPVLQNGEA</sequence>
<evidence type="ECO:0000256" key="8">
    <source>
        <dbReference type="ARBA" id="ARBA00023012"/>
    </source>
</evidence>
<feature type="domain" description="Histidine kinase/HSP90-like ATPase" evidence="10">
    <location>
        <begin position="301"/>
        <end position="391"/>
    </location>
</feature>
<dbReference type="Proteomes" id="UP000606172">
    <property type="component" value="Unassembled WGS sequence"/>
</dbReference>
<dbReference type="InterPro" id="IPR036890">
    <property type="entry name" value="HATPase_C_sf"/>
</dbReference>
<dbReference type="SUPFAM" id="SSF55874">
    <property type="entry name" value="ATPase domain of HSP90 chaperone/DNA topoisomerase II/histidine kinase"/>
    <property type="match status" value="1"/>
</dbReference>
<dbReference type="AlphaFoldDB" id="A0A919V8V0"/>
<keyword evidence="9" id="KW-0812">Transmembrane</keyword>
<dbReference type="PANTHER" id="PTHR24421:SF10">
    <property type="entry name" value="NITRATE_NITRITE SENSOR PROTEIN NARQ"/>
    <property type="match status" value="1"/>
</dbReference>
<name>A0A919V8V0_9ACTN</name>
<evidence type="ECO:0000256" key="5">
    <source>
        <dbReference type="ARBA" id="ARBA00022741"/>
    </source>
</evidence>
<dbReference type="Pfam" id="PF07730">
    <property type="entry name" value="HisKA_3"/>
    <property type="match status" value="1"/>
</dbReference>
<dbReference type="GO" id="GO:0005524">
    <property type="term" value="F:ATP binding"/>
    <property type="evidence" value="ECO:0007669"/>
    <property type="project" value="UniProtKB-KW"/>
</dbReference>
<dbReference type="EC" id="2.7.13.3" evidence="2"/>
<feature type="transmembrane region" description="Helical" evidence="9">
    <location>
        <begin position="147"/>
        <end position="166"/>
    </location>
</feature>
<dbReference type="Pfam" id="PF02518">
    <property type="entry name" value="HATPase_c"/>
    <property type="match status" value="1"/>
</dbReference>
<keyword evidence="5" id="KW-0547">Nucleotide-binding</keyword>
<accession>A0A919V8V0</accession>
<dbReference type="GO" id="GO:0000155">
    <property type="term" value="F:phosphorelay sensor kinase activity"/>
    <property type="evidence" value="ECO:0007669"/>
    <property type="project" value="InterPro"/>
</dbReference>
<dbReference type="PANTHER" id="PTHR24421">
    <property type="entry name" value="NITRATE/NITRITE SENSOR PROTEIN NARX-RELATED"/>
    <property type="match status" value="1"/>
</dbReference>
<reference evidence="11" key="1">
    <citation type="submission" date="2021-01" db="EMBL/GenBank/DDBJ databases">
        <title>Whole genome shotgun sequence of Sinosporangium siamense NBRC 109515.</title>
        <authorList>
            <person name="Komaki H."/>
            <person name="Tamura T."/>
        </authorList>
    </citation>
    <scope>NUCLEOTIDE SEQUENCE</scope>
    <source>
        <strain evidence="11">NBRC 109515</strain>
    </source>
</reference>
<keyword evidence="6 11" id="KW-0418">Kinase</keyword>
<evidence type="ECO:0000256" key="2">
    <source>
        <dbReference type="ARBA" id="ARBA00012438"/>
    </source>
</evidence>
<keyword evidence="4" id="KW-0808">Transferase</keyword>
<dbReference type="SMART" id="SM00387">
    <property type="entry name" value="HATPase_c"/>
    <property type="match status" value="1"/>
</dbReference>
<comment type="catalytic activity">
    <reaction evidence="1">
        <text>ATP + protein L-histidine = ADP + protein N-phospho-L-histidine.</text>
        <dbReference type="EC" id="2.7.13.3"/>
    </reaction>
</comment>
<protein>
    <recommendedName>
        <fullName evidence="2">histidine kinase</fullName>
        <ecNumber evidence="2">2.7.13.3</ecNumber>
    </recommendedName>
</protein>
<evidence type="ECO:0000256" key="9">
    <source>
        <dbReference type="SAM" id="Phobius"/>
    </source>
</evidence>
<dbReference type="InterPro" id="IPR003594">
    <property type="entry name" value="HATPase_dom"/>
</dbReference>
<feature type="transmembrane region" description="Helical" evidence="9">
    <location>
        <begin position="20"/>
        <end position="38"/>
    </location>
</feature>
<keyword evidence="12" id="KW-1185">Reference proteome</keyword>
<evidence type="ECO:0000313" key="11">
    <source>
        <dbReference type="EMBL" id="GII93617.1"/>
    </source>
</evidence>
<evidence type="ECO:0000256" key="7">
    <source>
        <dbReference type="ARBA" id="ARBA00022840"/>
    </source>
</evidence>
<dbReference type="Gene3D" id="3.30.565.10">
    <property type="entry name" value="Histidine kinase-like ATPase, C-terminal domain"/>
    <property type="match status" value="1"/>
</dbReference>
<dbReference type="InterPro" id="IPR011712">
    <property type="entry name" value="Sig_transdc_His_kin_sub3_dim/P"/>
</dbReference>
<evidence type="ECO:0000256" key="4">
    <source>
        <dbReference type="ARBA" id="ARBA00022679"/>
    </source>
</evidence>
<evidence type="ECO:0000256" key="1">
    <source>
        <dbReference type="ARBA" id="ARBA00000085"/>
    </source>
</evidence>
<evidence type="ECO:0000259" key="10">
    <source>
        <dbReference type="SMART" id="SM00387"/>
    </source>
</evidence>
<dbReference type="Gene3D" id="1.20.5.1930">
    <property type="match status" value="1"/>
</dbReference>
<keyword evidence="8" id="KW-0902">Two-component regulatory system</keyword>
<feature type="transmembrane region" description="Helical" evidence="9">
    <location>
        <begin position="121"/>
        <end position="141"/>
    </location>
</feature>
<proteinExistence type="predicted"/>
<keyword evidence="9" id="KW-0472">Membrane</keyword>
<dbReference type="CDD" id="cd16917">
    <property type="entry name" value="HATPase_UhpB-NarQ-NarX-like"/>
    <property type="match status" value="1"/>
</dbReference>
<evidence type="ECO:0000256" key="6">
    <source>
        <dbReference type="ARBA" id="ARBA00022777"/>
    </source>
</evidence>
<dbReference type="InterPro" id="IPR050482">
    <property type="entry name" value="Sensor_HK_TwoCompSys"/>
</dbReference>
<evidence type="ECO:0000313" key="12">
    <source>
        <dbReference type="Proteomes" id="UP000606172"/>
    </source>
</evidence>
<dbReference type="RefSeq" id="WP_204027136.1">
    <property type="nucleotide sequence ID" value="NZ_BOOW01000023.1"/>
</dbReference>
<keyword evidence="3" id="KW-0597">Phosphoprotein</keyword>
<keyword evidence="9" id="KW-1133">Transmembrane helix</keyword>
<feature type="transmembrane region" description="Helical" evidence="9">
    <location>
        <begin position="50"/>
        <end position="69"/>
    </location>
</feature>
<dbReference type="GO" id="GO:0046983">
    <property type="term" value="F:protein dimerization activity"/>
    <property type="evidence" value="ECO:0007669"/>
    <property type="project" value="InterPro"/>
</dbReference>
<keyword evidence="7" id="KW-0067">ATP-binding</keyword>
<dbReference type="EMBL" id="BOOW01000023">
    <property type="protein sequence ID" value="GII93617.1"/>
    <property type="molecule type" value="Genomic_DNA"/>
</dbReference>
<comment type="caution">
    <text evidence="11">The sequence shown here is derived from an EMBL/GenBank/DDBJ whole genome shotgun (WGS) entry which is preliminary data.</text>
</comment>
<evidence type="ECO:0000256" key="3">
    <source>
        <dbReference type="ARBA" id="ARBA00022553"/>
    </source>
</evidence>